<name>A0ABU2JRF3_9ACTN</name>
<dbReference type="RefSeq" id="WP_311667603.1">
    <property type="nucleotide sequence ID" value="NZ_JAVREO010000007.1"/>
</dbReference>
<organism evidence="3 4">
    <name type="scientific">Streptomyces chisholmiae</name>
    <dbReference type="NCBI Taxonomy" id="3075540"/>
    <lineage>
        <taxon>Bacteria</taxon>
        <taxon>Bacillati</taxon>
        <taxon>Actinomycetota</taxon>
        <taxon>Actinomycetes</taxon>
        <taxon>Kitasatosporales</taxon>
        <taxon>Streptomycetaceae</taxon>
        <taxon>Streptomyces</taxon>
    </lineage>
</organism>
<keyword evidence="4" id="KW-1185">Reference proteome</keyword>
<comment type="caution">
    <text evidence="3">The sequence shown here is derived from an EMBL/GenBank/DDBJ whole genome shotgun (WGS) entry which is preliminary data.</text>
</comment>
<dbReference type="Proteomes" id="UP001183410">
    <property type="component" value="Unassembled WGS sequence"/>
</dbReference>
<feature type="chain" id="PRO_5045528632" description="DUF4352 domain-containing protein" evidence="2">
    <location>
        <begin position="24"/>
        <end position="212"/>
    </location>
</feature>
<feature type="signal peptide" evidence="2">
    <location>
        <begin position="1"/>
        <end position="23"/>
    </location>
</feature>
<evidence type="ECO:0000313" key="3">
    <source>
        <dbReference type="EMBL" id="MDT0267537.1"/>
    </source>
</evidence>
<evidence type="ECO:0000313" key="4">
    <source>
        <dbReference type="Proteomes" id="UP001183410"/>
    </source>
</evidence>
<gene>
    <name evidence="3" type="ORF">RM844_14700</name>
</gene>
<sequence>MRRRTMFAAVLLNTAVLSVGCSGGDSTADRPPAATPTPDSPTATEQPRESTEAPTPSPEDLPRLGIGDSTAWESTHPDDRDLRTEMSITVEDITYFRGPDPEQGVESSFGNADQLYVRLDLTITNLGEHVGVFLPQGYGMEWAVREGAYPAGIPTEYLTDNGHVLGAYEPGAEYTGHEVLAIDTPSGVIGYVETSSGERRKMFVIELPDGDV</sequence>
<dbReference type="EMBL" id="JAVREO010000007">
    <property type="protein sequence ID" value="MDT0267537.1"/>
    <property type="molecule type" value="Genomic_DNA"/>
</dbReference>
<evidence type="ECO:0008006" key="5">
    <source>
        <dbReference type="Google" id="ProtNLM"/>
    </source>
</evidence>
<feature type="region of interest" description="Disordered" evidence="1">
    <location>
        <begin position="22"/>
        <end position="84"/>
    </location>
</feature>
<keyword evidence="2" id="KW-0732">Signal</keyword>
<dbReference type="PROSITE" id="PS51257">
    <property type="entry name" value="PROKAR_LIPOPROTEIN"/>
    <property type="match status" value="1"/>
</dbReference>
<feature type="compositionally biased region" description="Basic and acidic residues" evidence="1">
    <location>
        <begin position="75"/>
        <end position="84"/>
    </location>
</feature>
<proteinExistence type="predicted"/>
<evidence type="ECO:0000256" key="2">
    <source>
        <dbReference type="SAM" id="SignalP"/>
    </source>
</evidence>
<accession>A0ABU2JRF3</accession>
<protein>
    <recommendedName>
        <fullName evidence="5">DUF4352 domain-containing protein</fullName>
    </recommendedName>
</protein>
<reference evidence="4" key="1">
    <citation type="submission" date="2023-07" db="EMBL/GenBank/DDBJ databases">
        <title>30 novel species of actinomycetes from the DSMZ collection.</title>
        <authorList>
            <person name="Nouioui I."/>
        </authorList>
    </citation>
    <scope>NUCLEOTIDE SEQUENCE [LARGE SCALE GENOMIC DNA]</scope>
    <source>
        <strain evidence="4">DSM 44915</strain>
    </source>
</reference>
<evidence type="ECO:0000256" key="1">
    <source>
        <dbReference type="SAM" id="MobiDB-lite"/>
    </source>
</evidence>